<evidence type="ECO:0000313" key="3">
    <source>
        <dbReference type="Proteomes" id="UP000676717"/>
    </source>
</evidence>
<evidence type="ECO:0000259" key="1">
    <source>
        <dbReference type="PROSITE" id="PS50879"/>
    </source>
</evidence>
<dbReference type="Pfam" id="PF00075">
    <property type="entry name" value="RNase_H"/>
    <property type="match status" value="1"/>
</dbReference>
<feature type="domain" description="RNase H type-1" evidence="1">
    <location>
        <begin position="1"/>
        <end position="140"/>
    </location>
</feature>
<dbReference type="InterPro" id="IPR053151">
    <property type="entry name" value="RNase_H-like"/>
</dbReference>
<dbReference type="InterPro" id="IPR012337">
    <property type="entry name" value="RNaseH-like_sf"/>
</dbReference>
<sequence length="141" mass="15980">MHKTALIYTDGSSSYNKGLVGAGAIILDKNENIVKEISKPIENSNLIKYNNVAGEILACCYGIEEAIKLGYKQAIIHVDYIGLIQWYEGSWKTKNNLSKTYINMLREYSKFIDINFIKVKSHDNNKWNEYVDALAKKAIGI</sequence>
<proteinExistence type="predicted"/>
<dbReference type="EMBL" id="MW546071">
    <property type="protein sequence ID" value="QVD57692.1"/>
    <property type="molecule type" value="Genomic_DNA"/>
</dbReference>
<reference evidence="2" key="1">
    <citation type="journal article" date="2021" name="Pharmaceuticals (Basel)">
        <title>epsilon(2)-Phages Are Naturally Bred and Have a Vastly Improved Host Range in Staphylococcus aureus over Wild Type Phages.</title>
        <authorList>
            <person name="Saez Moreno D."/>
            <person name="Visram Z."/>
            <person name="Mutti M."/>
            <person name="Restrepo-Cordoba M."/>
            <person name="Hartmann S."/>
            <person name="Kremers A.I."/>
            <person name="Tisakova L."/>
            <person name="Schertler S."/>
            <person name="Wittmann J."/>
            <person name="Kalali B."/>
            <person name="Monecke S."/>
            <person name="Ehricht R."/>
            <person name="Resch G."/>
            <person name="Corsini L."/>
        </authorList>
    </citation>
    <scope>NUCLEOTIDE SEQUENCE</scope>
</reference>
<organism evidence="2 3">
    <name type="scientific">Staphylococcus phage PM56</name>
    <dbReference type="NCBI Taxonomy" id="2834980"/>
    <lineage>
        <taxon>Viruses</taxon>
        <taxon>Duplodnaviria</taxon>
        <taxon>Heunggongvirae</taxon>
        <taxon>Uroviricota</taxon>
        <taxon>Caudoviricetes</taxon>
        <taxon>Herelleviridae</taxon>
        <taxon>Twortvirinae</taxon>
        <taxon>Silviavirus</taxon>
        <taxon>Silviavirus remus</taxon>
    </lineage>
</organism>
<dbReference type="GO" id="GO:0003676">
    <property type="term" value="F:nucleic acid binding"/>
    <property type="evidence" value="ECO:0007669"/>
    <property type="project" value="InterPro"/>
</dbReference>
<dbReference type="PROSITE" id="PS50879">
    <property type="entry name" value="RNASE_H_1"/>
    <property type="match status" value="1"/>
</dbReference>
<evidence type="ECO:0000313" key="2">
    <source>
        <dbReference type="EMBL" id="QVD57692.1"/>
    </source>
</evidence>
<accession>A0A8E5KAW8</accession>
<dbReference type="GO" id="GO:0004523">
    <property type="term" value="F:RNA-DNA hybrid ribonuclease activity"/>
    <property type="evidence" value="ECO:0007669"/>
    <property type="project" value="InterPro"/>
</dbReference>
<dbReference type="PANTHER" id="PTHR47723">
    <property type="entry name" value="OS05G0353850 PROTEIN"/>
    <property type="match status" value="1"/>
</dbReference>
<name>A0A8E5KAW8_9CAUD</name>
<dbReference type="InterPro" id="IPR036397">
    <property type="entry name" value="RNaseH_sf"/>
</dbReference>
<protein>
    <submittedName>
        <fullName evidence="2">Ribonuclease HI</fullName>
    </submittedName>
</protein>
<dbReference type="InterPro" id="IPR002156">
    <property type="entry name" value="RNaseH_domain"/>
</dbReference>
<dbReference type="SUPFAM" id="SSF53098">
    <property type="entry name" value="Ribonuclease H-like"/>
    <property type="match status" value="1"/>
</dbReference>
<dbReference type="PANTHER" id="PTHR47723:SF19">
    <property type="entry name" value="POLYNUCLEOTIDYL TRANSFERASE, RIBONUCLEASE H-LIKE SUPERFAMILY PROTEIN"/>
    <property type="match status" value="1"/>
</dbReference>
<gene>
    <name evidence="2" type="ORF">PM56_147</name>
</gene>
<dbReference type="Gene3D" id="3.30.420.10">
    <property type="entry name" value="Ribonuclease H-like superfamily/Ribonuclease H"/>
    <property type="match status" value="1"/>
</dbReference>
<dbReference type="Proteomes" id="UP000676717">
    <property type="component" value="Segment"/>
</dbReference>